<feature type="region of interest" description="Disordered" evidence="1">
    <location>
        <begin position="1"/>
        <end position="106"/>
    </location>
</feature>
<reference evidence="2" key="1">
    <citation type="submission" date="2022-11" db="EMBL/GenBank/DDBJ databases">
        <title>Centuries of genome instability and evolution in soft-shell clam transmissible cancer (bioRxiv).</title>
        <authorList>
            <person name="Hart S.F.M."/>
            <person name="Yonemitsu M.A."/>
            <person name="Giersch R.M."/>
            <person name="Beal B.F."/>
            <person name="Arriagada G."/>
            <person name="Davis B.W."/>
            <person name="Ostrander E.A."/>
            <person name="Goff S.P."/>
            <person name="Metzger M.J."/>
        </authorList>
    </citation>
    <scope>NUCLEOTIDE SEQUENCE</scope>
    <source>
        <strain evidence="2">MELC-2E11</strain>
        <tissue evidence="2">Siphon/mantle</tissue>
    </source>
</reference>
<gene>
    <name evidence="2" type="ORF">MAR_013938</name>
</gene>
<keyword evidence="3" id="KW-1185">Reference proteome</keyword>
<organism evidence="2 3">
    <name type="scientific">Mya arenaria</name>
    <name type="common">Soft-shell clam</name>
    <dbReference type="NCBI Taxonomy" id="6604"/>
    <lineage>
        <taxon>Eukaryota</taxon>
        <taxon>Metazoa</taxon>
        <taxon>Spiralia</taxon>
        <taxon>Lophotrochozoa</taxon>
        <taxon>Mollusca</taxon>
        <taxon>Bivalvia</taxon>
        <taxon>Autobranchia</taxon>
        <taxon>Heteroconchia</taxon>
        <taxon>Euheterodonta</taxon>
        <taxon>Imparidentia</taxon>
        <taxon>Neoheterodontei</taxon>
        <taxon>Myida</taxon>
        <taxon>Myoidea</taxon>
        <taxon>Myidae</taxon>
        <taxon>Mya</taxon>
    </lineage>
</organism>
<evidence type="ECO:0000256" key="1">
    <source>
        <dbReference type="SAM" id="MobiDB-lite"/>
    </source>
</evidence>
<sequence>MEETSKGGDLSNHTSCSVNEEKSASERDRGKKRKATTETKLTQRCGRYVRMYAPRLPEDNKRKGTPSALPDGPRSGVEPVPTDDVPDGVEKPLSGLPDANLRKPKQ</sequence>
<evidence type="ECO:0000313" key="2">
    <source>
        <dbReference type="EMBL" id="WAR28234.1"/>
    </source>
</evidence>
<name>A0ABY7G4K5_MYAAR</name>
<dbReference type="Proteomes" id="UP001164746">
    <property type="component" value="Chromosome 15"/>
</dbReference>
<proteinExistence type="predicted"/>
<accession>A0ABY7G4K5</accession>
<dbReference type="EMBL" id="CP111026">
    <property type="protein sequence ID" value="WAR28234.1"/>
    <property type="molecule type" value="Genomic_DNA"/>
</dbReference>
<protein>
    <submittedName>
        <fullName evidence="2">Uncharacterized protein</fullName>
    </submittedName>
</protein>
<feature type="compositionally biased region" description="Basic and acidic residues" evidence="1">
    <location>
        <begin position="19"/>
        <end position="29"/>
    </location>
</feature>
<evidence type="ECO:0000313" key="3">
    <source>
        <dbReference type="Proteomes" id="UP001164746"/>
    </source>
</evidence>